<evidence type="ECO:0000313" key="5">
    <source>
        <dbReference type="Proteomes" id="UP001202328"/>
    </source>
</evidence>
<dbReference type="AlphaFoldDB" id="A0AAD4S7L5"/>
<accession>A0AAD4S7L5</accession>
<evidence type="ECO:0000256" key="3">
    <source>
        <dbReference type="RuleBase" id="RU003876"/>
    </source>
</evidence>
<keyword evidence="5" id="KW-1185">Reference proteome</keyword>
<dbReference type="InterPro" id="IPR037231">
    <property type="entry name" value="NAP-like_sf"/>
</dbReference>
<dbReference type="GO" id="GO:0006334">
    <property type="term" value="P:nucleosome assembly"/>
    <property type="evidence" value="ECO:0007669"/>
    <property type="project" value="InterPro"/>
</dbReference>
<keyword evidence="2" id="KW-0143">Chaperone</keyword>
<dbReference type="InterPro" id="IPR002164">
    <property type="entry name" value="NAP_family"/>
</dbReference>
<dbReference type="Pfam" id="PF00956">
    <property type="entry name" value="NAP"/>
    <property type="match status" value="1"/>
</dbReference>
<organism evidence="4 5">
    <name type="scientific">Papaver atlanticum</name>
    <dbReference type="NCBI Taxonomy" id="357466"/>
    <lineage>
        <taxon>Eukaryota</taxon>
        <taxon>Viridiplantae</taxon>
        <taxon>Streptophyta</taxon>
        <taxon>Embryophyta</taxon>
        <taxon>Tracheophyta</taxon>
        <taxon>Spermatophyta</taxon>
        <taxon>Magnoliopsida</taxon>
        <taxon>Ranunculales</taxon>
        <taxon>Papaveraceae</taxon>
        <taxon>Papaveroideae</taxon>
        <taxon>Papaver</taxon>
    </lineage>
</organism>
<protein>
    <recommendedName>
        <fullName evidence="6">Nucleosome assembly protein</fullName>
    </recommendedName>
</protein>
<comment type="similarity">
    <text evidence="1 3">Belongs to the nucleosome assembly protein (NAP) family.</text>
</comment>
<evidence type="ECO:0000256" key="1">
    <source>
        <dbReference type="ARBA" id="ARBA00009947"/>
    </source>
</evidence>
<dbReference type="Gene3D" id="3.30.1120.90">
    <property type="entry name" value="Nucleosome assembly protein"/>
    <property type="match status" value="1"/>
</dbReference>
<proteinExistence type="inferred from homology"/>
<name>A0AAD4S7L5_9MAGN</name>
<dbReference type="GO" id="GO:0000724">
    <property type="term" value="P:double-strand break repair via homologous recombination"/>
    <property type="evidence" value="ECO:0007669"/>
    <property type="project" value="UniProtKB-ARBA"/>
</dbReference>
<dbReference type="SUPFAM" id="SSF143113">
    <property type="entry name" value="NAP-like"/>
    <property type="match status" value="1"/>
</dbReference>
<dbReference type="Gene3D" id="1.20.5.1500">
    <property type="match status" value="1"/>
</dbReference>
<dbReference type="Proteomes" id="UP001202328">
    <property type="component" value="Unassembled WGS sequence"/>
</dbReference>
<comment type="caution">
    <text evidence="4">The sequence shown here is derived from an EMBL/GenBank/DDBJ whole genome shotgun (WGS) entry which is preliminary data.</text>
</comment>
<evidence type="ECO:0008006" key="6">
    <source>
        <dbReference type="Google" id="ProtNLM"/>
    </source>
</evidence>
<dbReference type="GO" id="GO:0005634">
    <property type="term" value="C:nucleus"/>
    <property type="evidence" value="ECO:0007669"/>
    <property type="project" value="InterPro"/>
</dbReference>
<dbReference type="EMBL" id="JAJJMB010012776">
    <property type="protein sequence ID" value="KAI3873427.1"/>
    <property type="molecule type" value="Genomic_DNA"/>
</dbReference>
<sequence length="345" mass="40577">MEDFLSLLLGRHAYASPTDVLERLAPDIRKRVDVLRDIQTKHNDIKAEYFEKRAELEAEYQKLYQPLYKLRYYIVNDDVPEVDRVTKEVEESDKQADVAEGVPNFWLNALKTNKPLAAKIGDWDEGSLKYLTDIKCCRIDTPKAKGFNLDFYFHPNPYFKNAVLTKTYHYLIDDDEPVFEKVIGTRIEWYLKQNDVPHKVNLKRRSNDMRMPPYYKFSFFNFLDLRVRGEEAAEKLLEKMDKDYDIGSTIRDKIIPNAVAWFTGEATHLEYYEDNGTDKDEEFMKEISAHFISITATVKSRMVKMEDRGALLQYLEYACRAAASCWDCNNKTLKVMMLRNKFLKL</sequence>
<dbReference type="PANTHER" id="PTHR11875">
    <property type="entry name" value="TESTIS-SPECIFIC Y-ENCODED PROTEIN"/>
    <property type="match status" value="1"/>
</dbReference>
<evidence type="ECO:0000313" key="4">
    <source>
        <dbReference type="EMBL" id="KAI3873427.1"/>
    </source>
</evidence>
<reference evidence="4" key="1">
    <citation type="submission" date="2022-04" db="EMBL/GenBank/DDBJ databases">
        <title>A functionally conserved STORR gene fusion in Papaver species that diverged 16.8 million years ago.</title>
        <authorList>
            <person name="Catania T."/>
        </authorList>
    </citation>
    <scope>NUCLEOTIDE SEQUENCE</scope>
    <source>
        <strain evidence="4">S-188037</strain>
    </source>
</reference>
<dbReference type="GO" id="GO:0042393">
    <property type="term" value="F:histone binding"/>
    <property type="evidence" value="ECO:0007669"/>
    <property type="project" value="UniProtKB-ARBA"/>
</dbReference>
<evidence type="ECO:0000256" key="2">
    <source>
        <dbReference type="ARBA" id="ARBA00023186"/>
    </source>
</evidence>
<gene>
    <name evidence="4" type="ORF">MKW98_008079</name>
</gene>